<dbReference type="GO" id="GO:0005829">
    <property type="term" value="C:cytosol"/>
    <property type="evidence" value="ECO:0007669"/>
    <property type="project" value="GOC"/>
</dbReference>
<reference evidence="14 15" key="1">
    <citation type="journal article" date="2018" name="Mol. Plant">
        <title>The genome of Artemisia annua provides insight into the evolution of Asteraceae family and artemisinin biosynthesis.</title>
        <authorList>
            <person name="Shen Q."/>
            <person name="Zhang L."/>
            <person name="Liao Z."/>
            <person name="Wang S."/>
            <person name="Yan T."/>
            <person name="Shi P."/>
            <person name="Liu M."/>
            <person name="Fu X."/>
            <person name="Pan Q."/>
            <person name="Wang Y."/>
            <person name="Lv Z."/>
            <person name="Lu X."/>
            <person name="Zhang F."/>
            <person name="Jiang W."/>
            <person name="Ma Y."/>
            <person name="Chen M."/>
            <person name="Hao X."/>
            <person name="Li L."/>
            <person name="Tang Y."/>
            <person name="Lv G."/>
            <person name="Zhou Y."/>
            <person name="Sun X."/>
            <person name="Brodelius P.E."/>
            <person name="Rose J.K.C."/>
            <person name="Tang K."/>
        </authorList>
    </citation>
    <scope>NUCLEOTIDE SEQUENCE [LARGE SCALE GENOMIC DNA]</scope>
    <source>
        <strain evidence="15">cv. Huhao1</strain>
        <tissue evidence="14">Leaf</tissue>
    </source>
</reference>
<dbReference type="Gene3D" id="1.10.510.10">
    <property type="entry name" value="Transferase(Phosphotransferase) domain 1"/>
    <property type="match status" value="1"/>
</dbReference>
<dbReference type="Pfam" id="PF23036">
    <property type="entry name" value="TRAPPC10_1st"/>
    <property type="match status" value="1"/>
</dbReference>
<dbReference type="InterPro" id="IPR017441">
    <property type="entry name" value="Protein_kinase_ATP_BS"/>
</dbReference>
<evidence type="ECO:0000259" key="13">
    <source>
        <dbReference type="PROSITE" id="PS50011"/>
    </source>
</evidence>
<keyword evidence="12" id="KW-0812">Transmembrane</keyword>
<dbReference type="STRING" id="35608.A0A2U1QCE8"/>
<accession>A0A2U1QCE8</accession>
<dbReference type="InterPro" id="IPR045126">
    <property type="entry name" value="TRAPPC10/Trs130"/>
</dbReference>
<dbReference type="InterPro" id="IPR000719">
    <property type="entry name" value="Prot_kinase_dom"/>
</dbReference>
<evidence type="ECO:0000256" key="10">
    <source>
        <dbReference type="PROSITE-ProRule" id="PRU10141"/>
    </source>
</evidence>
<dbReference type="Pfam" id="PF12584">
    <property type="entry name" value="TRAPPC10"/>
    <property type="match status" value="1"/>
</dbReference>
<keyword evidence="7" id="KW-0418">Kinase</keyword>
<dbReference type="GO" id="GO:1990071">
    <property type="term" value="C:TRAPPII protein complex"/>
    <property type="evidence" value="ECO:0007669"/>
    <property type="project" value="InterPro"/>
</dbReference>
<dbReference type="GO" id="GO:0016020">
    <property type="term" value="C:membrane"/>
    <property type="evidence" value="ECO:0007669"/>
    <property type="project" value="UniProtKB-SubCell"/>
</dbReference>
<dbReference type="InterPro" id="IPR001245">
    <property type="entry name" value="Ser-Thr/Tyr_kinase_cat_dom"/>
</dbReference>
<dbReference type="FunFam" id="2.60.120.430:FF:000001">
    <property type="entry name" value="Receptor-like protein kinase FERONIA"/>
    <property type="match status" value="1"/>
</dbReference>
<feature type="domain" description="Protein kinase" evidence="13">
    <location>
        <begin position="1590"/>
        <end position="1840"/>
    </location>
</feature>
<dbReference type="Pfam" id="PF12819">
    <property type="entry name" value="Malectin_like"/>
    <property type="match status" value="1"/>
</dbReference>
<evidence type="ECO:0000256" key="3">
    <source>
        <dbReference type="ARBA" id="ARBA00022448"/>
    </source>
</evidence>
<evidence type="ECO:0000256" key="8">
    <source>
        <dbReference type="ARBA" id="ARBA00022840"/>
    </source>
</evidence>
<feature type="region of interest" description="Disordered" evidence="11">
    <location>
        <begin position="493"/>
        <end position="512"/>
    </location>
</feature>
<dbReference type="InterPro" id="IPR011009">
    <property type="entry name" value="Kinase-like_dom_sf"/>
</dbReference>
<evidence type="ECO:0000256" key="7">
    <source>
        <dbReference type="ARBA" id="ARBA00022777"/>
    </source>
</evidence>
<feature type="binding site" evidence="10">
    <location>
        <position position="1618"/>
    </location>
    <ligand>
        <name>ATP</name>
        <dbReference type="ChEBI" id="CHEBI:30616"/>
    </ligand>
</feature>
<keyword evidence="12" id="KW-0472">Membrane</keyword>
<evidence type="ECO:0000256" key="2">
    <source>
        <dbReference type="ARBA" id="ARBA00004555"/>
    </source>
</evidence>
<evidence type="ECO:0000256" key="4">
    <source>
        <dbReference type="ARBA" id="ARBA00022527"/>
    </source>
</evidence>
<dbReference type="FunFam" id="3.30.200.20:FF:000039">
    <property type="entry name" value="receptor-like protein kinase FERONIA"/>
    <property type="match status" value="1"/>
</dbReference>
<dbReference type="OrthoDB" id="10256906at2759"/>
<keyword evidence="4" id="KW-0723">Serine/threonine-protein kinase</keyword>
<dbReference type="EMBL" id="PKPP01000223">
    <property type="protein sequence ID" value="PWA95695.1"/>
    <property type="molecule type" value="Genomic_DNA"/>
</dbReference>
<dbReference type="InterPro" id="IPR024788">
    <property type="entry name" value="Malectin-like_Carb-bd_dom"/>
</dbReference>
<dbReference type="PANTHER" id="PTHR13251">
    <property type="entry name" value="EPILEPSY HOLOPROSENCEPHALY CANDIDATE 1/TMEM1"/>
    <property type="match status" value="1"/>
</dbReference>
<dbReference type="GO" id="GO:0034498">
    <property type="term" value="P:early endosome to Golgi transport"/>
    <property type="evidence" value="ECO:0007669"/>
    <property type="project" value="TreeGrafter"/>
</dbReference>
<dbReference type="PROSITE" id="PS00107">
    <property type="entry name" value="PROTEIN_KINASE_ATP"/>
    <property type="match status" value="1"/>
</dbReference>
<keyword evidence="15" id="KW-1185">Reference proteome</keyword>
<sequence>MANFLAQFLSIKNSCERVVIAVEDVSDLWPHVKKGFEERLPIRRAALNNKTRNPVSVENLPAEFILTTDARLRSRFPQEQFLFSFREPYATVILVACEDLDEFKTILKPRLKLILQNDEREWFIVYVSRALPQNDQATKMAKKVYARIEVDFSSKKRERCCKLDIHAPEATFWDDLESKITECIRNTLDRRIQFYEEEIRKLSEQRFKPVWSFCNFFILKESLAFMFEIAHLHEDSLREYDELELCYLETVNMAGKLRDFGGMENGDDQAALLTPGKKPLTQIVQDDSFREFEFRQYLFACQAKLLFKLNRPFEVASRGFSFVISFSKALALHESILPFCLREVWIISSCLSLADATAAHYSNGLVAPEIEKEYYRVRGELYSLCRAKFMRLAYLVGYGSAMERSPVNSASLSMLPWPKPAIWPSVPSDASSEVLAREKMNLQVTPRVKHFGIQRKPLPLEPSSLLREANRRRASLSVGNVSELFDGRSPLMDGSGSSAAMSRTNSTPGNFESSIGRPMKLAEIFVAAEHALQKTVSDPSLWTSFSSLEEYEQKYLELSKAAAENYHNSWWKRHGVVLDGEIAAVFFKHGNYDLAAKSYEKICALYSGEGWEDLLADVLPNLAECQKILNDQAGYLSSCVRLLSLDKGLFSSKERQAFQSEVVRLAHGEMDHPVPLDVSSLITFSGNSGPPLELCDGDPGILSVTLRSGFPDDITLESLSLTLTSTTNADEGVKAIRSSGATILHPGRNTITLSLPPQKTGSYVLGVLTGQIGQLRFRSHGFSRGGPAESDDLMSYEKPTRPILKVFKPRALVDLAAAVSSALLMNEPQWVGIIVKPINYSLKGAVLHIDTGPGLKIEESNAIEMETYTDTSKTTDGLDNKESGNNNSIVKEFAQLTLEDGSIELPDWASNIMSVLWVPVRAISDGLARGTSAGTVSPERPSVVDGLRTVALKLEFGVSHNQTFERTIAVHFTNPFHVSTRVADKCSDGTLLLQVILNSQVKACLTIHDAWLDLQDGFAHGGKGDGRPTPAFFPLVVPAASRAGILFSIFLKTTTTEAEVTHPDTIINIRYKISGDRNLGSHTPMSVGSSGLEDDATQLLTFRSALVLQRPVLEPCLAVGFLPLPSDGLRVGQLFTMKWRVERLKEENNDEVLYEVNANSENWMIAGRKRGHDEVLYEVNANSENWMIAGRKRGHVSLSTKQGSRIEISVLCIPLAAGYVRPPQLDLPNIGDSGSHSFDKESTFVTKEYSINVNSDTLLLNFVPSNNSLAFVNAIEVVSVPDDLIPDQAITLSHSTSLNGLSELAFETVYRLNMGGPRLTPQNDTLGRIWENDEKYLHVNSSAANVSINPSSVKYPQSLSQEIAPSFVYATAQTMGDANVANLYFNVTWVLPVDPDFAYFVRAHFCDIVSESSNTLVFNLYINSDNAYVGLDLSSLTGNLDVPVYKDFVTNSTDESNTLTVSIGPQANAEDANAILNGLEIFKISNRARSLDGLNAVSDLVVAPVKKSKKFVIVIGVVIGAVVAVILLGFYYFCVMGRGSKRVDHLNPLYGNSMTMTKMSNTVSCISLASCDNLGRSFSFQEILEATNKFDESLLLGVGGFGRVYKGTMEDGTRVAVKRGNPRSEQGLAEFRTEIEMLSRLRHRHLVSLIGYCDERSEMILIYEYMANGPLRGHLYGADLPSLSWKQRLEILLCARPALNPNLPRDQVNIAEWALSWQKKGNLEHVMDQNLMGKVNISSLRKYGEIAEKCLAEYGVDRPSMGDVLWNLEYALQLEETSSALEEPEDSSMNYIQGIRLGSLEVFDNSVSMISAGDEFRVDKEREDVATSGVFSQMLHPRGR</sequence>
<evidence type="ECO:0000313" key="15">
    <source>
        <dbReference type="Proteomes" id="UP000245207"/>
    </source>
</evidence>
<keyword evidence="3" id="KW-0813">Transport</keyword>
<evidence type="ECO:0000256" key="1">
    <source>
        <dbReference type="ARBA" id="ARBA00004167"/>
    </source>
</evidence>
<dbReference type="Gene3D" id="2.60.120.430">
    <property type="entry name" value="Galactose-binding lectin"/>
    <property type="match status" value="1"/>
</dbReference>
<dbReference type="GO" id="GO:0006891">
    <property type="term" value="P:intra-Golgi vesicle-mediated transport"/>
    <property type="evidence" value="ECO:0007669"/>
    <property type="project" value="TreeGrafter"/>
</dbReference>
<dbReference type="Gene3D" id="3.30.200.20">
    <property type="entry name" value="Phosphorylase Kinase, domain 1"/>
    <property type="match status" value="1"/>
</dbReference>
<comment type="subcellular location">
    <subcellularLocation>
        <location evidence="2">Golgi apparatus</location>
    </subcellularLocation>
    <subcellularLocation>
        <location evidence="1">Membrane</location>
        <topology evidence="1">Single-pass membrane protein</topology>
    </subcellularLocation>
</comment>
<gene>
    <name evidence="14" type="ORF">CTI12_AA047450</name>
</gene>
<feature type="transmembrane region" description="Helical" evidence="12">
    <location>
        <begin position="1511"/>
        <end position="1533"/>
    </location>
</feature>
<feature type="compositionally biased region" description="Polar residues" evidence="11">
    <location>
        <begin position="495"/>
        <end position="512"/>
    </location>
</feature>
<dbReference type="GO" id="GO:0005524">
    <property type="term" value="F:ATP binding"/>
    <property type="evidence" value="ECO:0007669"/>
    <property type="project" value="UniProtKB-UniRule"/>
</dbReference>
<dbReference type="InterPro" id="IPR056913">
    <property type="entry name" value="TRAPPC10/Trs130_N"/>
</dbReference>
<comment type="caution">
    <text evidence="14">The sequence shown here is derived from an EMBL/GenBank/DDBJ whole genome shotgun (WGS) entry which is preliminary data.</text>
</comment>
<dbReference type="GO" id="GO:0004674">
    <property type="term" value="F:protein serine/threonine kinase activity"/>
    <property type="evidence" value="ECO:0007669"/>
    <property type="project" value="UniProtKB-KW"/>
</dbReference>
<dbReference type="InterPro" id="IPR022233">
    <property type="entry name" value="TRAPPC10/Trs130_C"/>
</dbReference>
<dbReference type="Proteomes" id="UP000245207">
    <property type="component" value="Unassembled WGS sequence"/>
</dbReference>
<dbReference type="Pfam" id="PF07714">
    <property type="entry name" value="PK_Tyr_Ser-Thr"/>
    <property type="match status" value="1"/>
</dbReference>
<organism evidence="14 15">
    <name type="scientific">Artemisia annua</name>
    <name type="common">Sweet wormwood</name>
    <dbReference type="NCBI Taxonomy" id="35608"/>
    <lineage>
        <taxon>Eukaryota</taxon>
        <taxon>Viridiplantae</taxon>
        <taxon>Streptophyta</taxon>
        <taxon>Embryophyta</taxon>
        <taxon>Tracheophyta</taxon>
        <taxon>Spermatophyta</taxon>
        <taxon>Magnoliopsida</taxon>
        <taxon>eudicotyledons</taxon>
        <taxon>Gunneridae</taxon>
        <taxon>Pentapetalae</taxon>
        <taxon>asterids</taxon>
        <taxon>campanulids</taxon>
        <taxon>Asterales</taxon>
        <taxon>Asteraceae</taxon>
        <taxon>Asteroideae</taxon>
        <taxon>Anthemideae</taxon>
        <taxon>Artemisiinae</taxon>
        <taxon>Artemisia</taxon>
    </lineage>
</organism>
<keyword evidence="9" id="KW-0333">Golgi apparatus</keyword>
<dbReference type="SUPFAM" id="SSF56112">
    <property type="entry name" value="Protein kinase-like (PK-like)"/>
    <property type="match status" value="1"/>
</dbReference>
<keyword evidence="8 10" id="KW-0067">ATP-binding</keyword>
<evidence type="ECO:0000256" key="5">
    <source>
        <dbReference type="ARBA" id="ARBA00022679"/>
    </source>
</evidence>
<dbReference type="PANTHER" id="PTHR13251:SF3">
    <property type="entry name" value="TRAFFICKING PROTEIN PARTICLE COMPLEX SUBUNIT 10"/>
    <property type="match status" value="1"/>
</dbReference>
<evidence type="ECO:0000313" key="14">
    <source>
        <dbReference type="EMBL" id="PWA95695.1"/>
    </source>
</evidence>
<name>A0A2U1QCE8_ARTAN</name>
<keyword evidence="5" id="KW-0808">Transferase</keyword>
<dbReference type="PROSITE" id="PS50011">
    <property type="entry name" value="PROTEIN_KINASE_DOM"/>
    <property type="match status" value="1"/>
</dbReference>
<evidence type="ECO:0000256" key="11">
    <source>
        <dbReference type="SAM" id="MobiDB-lite"/>
    </source>
</evidence>
<evidence type="ECO:0000256" key="6">
    <source>
        <dbReference type="ARBA" id="ARBA00022741"/>
    </source>
</evidence>
<protein>
    <submittedName>
        <fullName evidence="14">CLUB</fullName>
    </submittedName>
</protein>
<keyword evidence="6 10" id="KW-0547">Nucleotide-binding</keyword>
<evidence type="ECO:0000256" key="9">
    <source>
        <dbReference type="ARBA" id="ARBA00023034"/>
    </source>
</evidence>
<keyword evidence="12" id="KW-1133">Transmembrane helix</keyword>
<evidence type="ECO:0000256" key="12">
    <source>
        <dbReference type="SAM" id="Phobius"/>
    </source>
</evidence>
<proteinExistence type="predicted"/>